<dbReference type="Gene3D" id="3.90.420.10">
    <property type="entry name" value="Oxidoreductase, molybdopterin-binding domain"/>
    <property type="match status" value="1"/>
</dbReference>
<feature type="domain" description="Oxidoreductase molybdopterin-binding" evidence="3">
    <location>
        <begin position="256"/>
        <end position="410"/>
    </location>
</feature>
<feature type="transmembrane region" description="Helical" evidence="2">
    <location>
        <begin position="121"/>
        <end position="140"/>
    </location>
</feature>
<dbReference type="NCBIfam" id="TIGR01409">
    <property type="entry name" value="TAT_signal_seq"/>
    <property type="match status" value="1"/>
</dbReference>
<organism evidence="4 5">
    <name type="scientific">Herbiconiux oxytropis</name>
    <dbReference type="NCBI Taxonomy" id="2970915"/>
    <lineage>
        <taxon>Bacteria</taxon>
        <taxon>Bacillati</taxon>
        <taxon>Actinomycetota</taxon>
        <taxon>Actinomycetes</taxon>
        <taxon>Micrococcales</taxon>
        <taxon>Microbacteriaceae</taxon>
        <taxon>Herbiconiux</taxon>
    </lineage>
</organism>
<accession>A0AA42BSZ6</accession>
<dbReference type="InterPro" id="IPR036374">
    <property type="entry name" value="OxRdtase_Mopterin-bd_sf"/>
</dbReference>
<keyword evidence="2" id="KW-1133">Transmembrane helix</keyword>
<reference evidence="4" key="1">
    <citation type="submission" date="2022-08" db="EMBL/GenBank/DDBJ databases">
        <authorList>
            <person name="Deng Y."/>
            <person name="Han X.-F."/>
            <person name="Zhang Y.-Q."/>
        </authorList>
    </citation>
    <scope>NUCLEOTIDE SEQUENCE</scope>
    <source>
        <strain evidence="4">CPCC 203407</strain>
    </source>
</reference>
<sequence>MSAGRARLWAAVAGVVAAASVLGAAEIVAVFVGAEASPLFAVGSLVIDLAPPGVKDLVISLFGTADKIALLVLLGVLVLALAVAAGLLERWRRPFGAVLLVVVSAVAILAVTTRAGASGLWALPTVVGMVVGVLVLHLLVTRLRAWETDAASAAGPRSSGGVGDDLPAATTPQGALDRRRFLGAAGIAGAAAVFGGLIARSMNATANAVSAVREAVRLPAAAAPAAAAPAGAELGLDGLTPYITGNDGFYRIDTALQVPQLDSAAWRLRVTGLVEQEVEIGFDELLALPLEEHLVTLACVSNEVGGDLIGNALWLGYPIRELLARAKPLPEADMVLSVSSDGFTAGTPLEALQDDGRVALLAVGMNGEPLPVEHGFPVRMVVAGLYGYVSATKWVVELRVTRFDEAEGYWTPRGWSELGPIKTQSRIDVPAMGRSMPAGTVAVAGVAWAQHTGIEKVEVRVDDGAWQAAELAETAGVDTWVQWTLAWQATPGEHTLTVRATDRSGATQTEKRAPVVPDGASGWDKHTVTVN</sequence>
<dbReference type="GO" id="GO:0008482">
    <property type="term" value="F:sulfite oxidase activity"/>
    <property type="evidence" value="ECO:0007669"/>
    <property type="project" value="TreeGrafter"/>
</dbReference>
<dbReference type="SUPFAM" id="SSF56524">
    <property type="entry name" value="Oxidoreductase molybdopterin-binding domain"/>
    <property type="match status" value="1"/>
</dbReference>
<feature type="region of interest" description="Disordered" evidence="1">
    <location>
        <begin position="502"/>
        <end position="531"/>
    </location>
</feature>
<proteinExistence type="predicted"/>
<dbReference type="InterPro" id="IPR000572">
    <property type="entry name" value="OxRdtase_Mopterin-bd_dom"/>
</dbReference>
<keyword evidence="5" id="KW-1185">Reference proteome</keyword>
<evidence type="ECO:0000256" key="2">
    <source>
        <dbReference type="SAM" id="Phobius"/>
    </source>
</evidence>
<feature type="transmembrane region" description="Helical" evidence="2">
    <location>
        <begin position="68"/>
        <end position="88"/>
    </location>
</feature>
<dbReference type="Proteomes" id="UP001165587">
    <property type="component" value="Unassembled WGS sequence"/>
</dbReference>
<keyword evidence="2" id="KW-0812">Transmembrane</keyword>
<dbReference type="PANTHER" id="PTHR19372:SF7">
    <property type="entry name" value="SULFITE OXIDASE, MITOCHONDRIAL"/>
    <property type="match status" value="1"/>
</dbReference>
<dbReference type="EMBL" id="JANLCK010000002">
    <property type="protein sequence ID" value="MCS5725302.1"/>
    <property type="molecule type" value="Genomic_DNA"/>
</dbReference>
<evidence type="ECO:0000313" key="5">
    <source>
        <dbReference type="Proteomes" id="UP001165587"/>
    </source>
</evidence>
<gene>
    <name evidence="4" type="ORF">N1028_05275</name>
</gene>
<dbReference type="AlphaFoldDB" id="A0AA42BSZ6"/>
<protein>
    <submittedName>
        <fullName evidence="4">Molybdopterin-dependent oxidoreductase</fullName>
    </submittedName>
</protein>
<keyword evidence="2" id="KW-0472">Membrane</keyword>
<dbReference type="Pfam" id="PF17957">
    <property type="entry name" value="Big_7"/>
    <property type="match status" value="1"/>
</dbReference>
<dbReference type="RefSeq" id="WP_259525777.1">
    <property type="nucleotide sequence ID" value="NZ_JANLCK010000002.1"/>
</dbReference>
<evidence type="ECO:0000256" key="1">
    <source>
        <dbReference type="SAM" id="MobiDB-lite"/>
    </source>
</evidence>
<dbReference type="GO" id="GO:0043546">
    <property type="term" value="F:molybdopterin cofactor binding"/>
    <property type="evidence" value="ECO:0007669"/>
    <property type="project" value="TreeGrafter"/>
</dbReference>
<dbReference type="SUPFAM" id="SSF81296">
    <property type="entry name" value="E set domains"/>
    <property type="match status" value="1"/>
</dbReference>
<dbReference type="Gene3D" id="2.60.40.650">
    <property type="match status" value="1"/>
</dbReference>
<dbReference type="GO" id="GO:0020037">
    <property type="term" value="F:heme binding"/>
    <property type="evidence" value="ECO:0007669"/>
    <property type="project" value="TreeGrafter"/>
</dbReference>
<dbReference type="InterPro" id="IPR014756">
    <property type="entry name" value="Ig_E-set"/>
</dbReference>
<name>A0AA42BSZ6_9MICO</name>
<dbReference type="InterPro" id="IPR019546">
    <property type="entry name" value="TAT_signal_bac_arc"/>
</dbReference>
<evidence type="ECO:0000313" key="4">
    <source>
        <dbReference type="EMBL" id="MCS5725302.1"/>
    </source>
</evidence>
<dbReference type="GO" id="GO:0006790">
    <property type="term" value="P:sulfur compound metabolic process"/>
    <property type="evidence" value="ECO:0007669"/>
    <property type="project" value="TreeGrafter"/>
</dbReference>
<dbReference type="PANTHER" id="PTHR19372">
    <property type="entry name" value="SULFITE REDUCTASE"/>
    <property type="match status" value="1"/>
</dbReference>
<dbReference type="Pfam" id="PF00174">
    <property type="entry name" value="Oxidored_molyb"/>
    <property type="match status" value="1"/>
</dbReference>
<feature type="transmembrane region" description="Helical" evidence="2">
    <location>
        <begin position="181"/>
        <end position="199"/>
    </location>
</feature>
<comment type="caution">
    <text evidence="4">The sequence shown here is derived from an EMBL/GenBank/DDBJ whole genome shotgun (WGS) entry which is preliminary data.</text>
</comment>
<feature type="transmembrane region" description="Helical" evidence="2">
    <location>
        <begin position="95"/>
        <end position="115"/>
    </location>
</feature>
<evidence type="ECO:0000259" key="3">
    <source>
        <dbReference type="Pfam" id="PF00174"/>
    </source>
</evidence>